<reference evidence="3 4" key="1">
    <citation type="journal article" date="2014" name="Int. J. Syst. Evol. Microbiol.">
        <title>Listeria floridensis sp. nov., Listeria aquatica sp. nov., Listeria cornellensis sp. nov., Listeria riparia sp. nov. and Listeria grandensis sp. nov., from agricultural and natural environments.</title>
        <authorList>
            <person name="den Bakker H.C."/>
            <person name="Warchocki S."/>
            <person name="Wright E.M."/>
            <person name="Allred A.F."/>
            <person name="Ahlstrom C."/>
            <person name="Manuel C.S."/>
            <person name="Stasiewicz M.J."/>
            <person name="Burrell A."/>
            <person name="Roof S."/>
            <person name="Strawn L."/>
            <person name="Fortes E.D."/>
            <person name="Nightingale K.K."/>
            <person name="Kephart D."/>
            <person name="Wiedmann M."/>
        </authorList>
    </citation>
    <scope>NUCLEOTIDE SEQUENCE [LARGE SCALE GENOMIC DNA]</scope>
    <source>
        <strain evidence="3 4">FSL S10-1188</strain>
    </source>
</reference>
<protein>
    <recommendedName>
        <fullName evidence="2">HTH cro/C1-type domain-containing protein</fullName>
    </recommendedName>
</protein>
<dbReference type="CDD" id="cd00093">
    <property type="entry name" value="HTH_XRE"/>
    <property type="match status" value="1"/>
</dbReference>
<dbReference type="RefSeq" id="WP_206537518.1">
    <property type="nucleotide sequence ID" value="NZ_AOCG01000004.1"/>
</dbReference>
<dbReference type="AlphaFoldDB" id="W7AZX7"/>
<dbReference type="PANTHER" id="PTHR46558:SF15">
    <property type="entry name" value="HELIX-TURN-HELIX DOMAIN PROTEIN"/>
    <property type="match status" value="1"/>
</dbReference>
<accession>W7AZX7</accession>
<evidence type="ECO:0000259" key="2">
    <source>
        <dbReference type="PROSITE" id="PS50943"/>
    </source>
</evidence>
<dbReference type="SUPFAM" id="SSF47413">
    <property type="entry name" value="lambda repressor-like DNA-binding domains"/>
    <property type="match status" value="1"/>
</dbReference>
<sequence length="80" mass="8915">MLLQDILKTLRNRNGFTQEKIAQKLFISTQAVSKWENGSSVPSIDNLLALSDLYGISLDELVQGSPFFQKSLTSLEVNTI</sequence>
<dbReference type="Proteomes" id="UP000019246">
    <property type="component" value="Unassembled WGS sequence"/>
</dbReference>
<name>W7AZX7_9LIST</name>
<dbReference type="InterPro" id="IPR010982">
    <property type="entry name" value="Lambda_DNA-bd_dom_sf"/>
</dbReference>
<dbReference type="Pfam" id="PF01381">
    <property type="entry name" value="HTH_3"/>
    <property type="match status" value="1"/>
</dbReference>
<evidence type="ECO:0000313" key="3">
    <source>
        <dbReference type="EMBL" id="EUJ20564.1"/>
    </source>
</evidence>
<organism evidence="3 4">
    <name type="scientific">Listeria aquatica FSL S10-1188</name>
    <dbReference type="NCBI Taxonomy" id="1265818"/>
    <lineage>
        <taxon>Bacteria</taxon>
        <taxon>Bacillati</taxon>
        <taxon>Bacillota</taxon>
        <taxon>Bacilli</taxon>
        <taxon>Bacillales</taxon>
        <taxon>Listeriaceae</taxon>
        <taxon>Listeria</taxon>
    </lineage>
</organism>
<dbReference type="PROSITE" id="PS50943">
    <property type="entry name" value="HTH_CROC1"/>
    <property type="match status" value="1"/>
</dbReference>
<dbReference type="PATRIC" id="fig|1265818.5.peg.803"/>
<evidence type="ECO:0000256" key="1">
    <source>
        <dbReference type="ARBA" id="ARBA00023125"/>
    </source>
</evidence>
<dbReference type="SMART" id="SM00530">
    <property type="entry name" value="HTH_XRE"/>
    <property type="match status" value="1"/>
</dbReference>
<keyword evidence="4" id="KW-1185">Reference proteome</keyword>
<dbReference type="Gene3D" id="1.10.260.40">
    <property type="entry name" value="lambda repressor-like DNA-binding domains"/>
    <property type="match status" value="1"/>
</dbReference>
<gene>
    <name evidence="3" type="ORF">MAQA_04016</name>
</gene>
<dbReference type="STRING" id="1265818.MAQA_04016"/>
<comment type="caution">
    <text evidence="3">The sequence shown here is derived from an EMBL/GenBank/DDBJ whole genome shotgun (WGS) entry which is preliminary data.</text>
</comment>
<proteinExistence type="predicted"/>
<dbReference type="EMBL" id="AOCG01000004">
    <property type="protein sequence ID" value="EUJ20564.1"/>
    <property type="molecule type" value="Genomic_DNA"/>
</dbReference>
<keyword evidence="1" id="KW-0238">DNA-binding</keyword>
<feature type="domain" description="HTH cro/C1-type" evidence="2">
    <location>
        <begin position="7"/>
        <end position="61"/>
    </location>
</feature>
<dbReference type="GO" id="GO:0003677">
    <property type="term" value="F:DNA binding"/>
    <property type="evidence" value="ECO:0007669"/>
    <property type="project" value="UniProtKB-KW"/>
</dbReference>
<evidence type="ECO:0000313" key="4">
    <source>
        <dbReference type="Proteomes" id="UP000019246"/>
    </source>
</evidence>
<dbReference type="InterPro" id="IPR001387">
    <property type="entry name" value="Cro/C1-type_HTH"/>
</dbReference>
<dbReference type="PANTHER" id="PTHR46558">
    <property type="entry name" value="TRACRIPTIONAL REGULATORY PROTEIN-RELATED-RELATED"/>
    <property type="match status" value="1"/>
</dbReference>